<dbReference type="Pfam" id="PF24626">
    <property type="entry name" value="SH3_Tf2-1"/>
    <property type="match status" value="1"/>
</dbReference>
<dbReference type="InterPro" id="IPR016197">
    <property type="entry name" value="Chromo-like_dom_sf"/>
</dbReference>
<dbReference type="InterPro" id="IPR056924">
    <property type="entry name" value="SH3_Tf2-1"/>
</dbReference>
<keyword evidence="4" id="KW-1185">Reference proteome</keyword>
<dbReference type="InterPro" id="IPR000953">
    <property type="entry name" value="Chromo/chromo_shadow_dom"/>
</dbReference>
<organism evidence="3 4">
    <name type="scientific">Escallonia herrerae</name>
    <dbReference type="NCBI Taxonomy" id="1293975"/>
    <lineage>
        <taxon>Eukaryota</taxon>
        <taxon>Viridiplantae</taxon>
        <taxon>Streptophyta</taxon>
        <taxon>Embryophyta</taxon>
        <taxon>Tracheophyta</taxon>
        <taxon>Spermatophyta</taxon>
        <taxon>Magnoliopsida</taxon>
        <taxon>eudicotyledons</taxon>
        <taxon>Gunneridae</taxon>
        <taxon>Pentapetalae</taxon>
        <taxon>asterids</taxon>
        <taxon>campanulids</taxon>
        <taxon>Escalloniales</taxon>
        <taxon>Escalloniaceae</taxon>
        <taxon>Escallonia</taxon>
    </lineage>
</organism>
<evidence type="ECO:0000313" key="3">
    <source>
        <dbReference type="EMBL" id="KAK3039638.1"/>
    </source>
</evidence>
<evidence type="ECO:0000256" key="1">
    <source>
        <dbReference type="SAM" id="MobiDB-lite"/>
    </source>
</evidence>
<dbReference type="EMBL" id="JAVXUP010000072">
    <property type="protein sequence ID" value="KAK3039638.1"/>
    <property type="molecule type" value="Genomic_DNA"/>
</dbReference>
<feature type="compositionally biased region" description="Low complexity" evidence="1">
    <location>
        <begin position="130"/>
        <end position="139"/>
    </location>
</feature>
<protein>
    <recommendedName>
        <fullName evidence="2">Chromo domain-containing protein</fullName>
    </recommendedName>
</protein>
<gene>
    <name evidence="3" type="ORF">RJ639_027229</name>
</gene>
<reference evidence="3" key="1">
    <citation type="submission" date="2022-12" db="EMBL/GenBank/DDBJ databases">
        <title>Draft genome assemblies for two species of Escallonia (Escalloniales).</title>
        <authorList>
            <person name="Chanderbali A."/>
            <person name="Dervinis C."/>
            <person name="Anghel I."/>
            <person name="Soltis D."/>
            <person name="Soltis P."/>
            <person name="Zapata F."/>
        </authorList>
    </citation>
    <scope>NUCLEOTIDE SEQUENCE</scope>
    <source>
        <strain evidence="3">UCBG64.0493</strain>
        <tissue evidence="3">Leaf</tissue>
    </source>
</reference>
<name>A0AA88XA55_9ASTE</name>
<feature type="region of interest" description="Disordered" evidence="1">
    <location>
        <begin position="116"/>
        <end position="180"/>
    </location>
</feature>
<dbReference type="PROSITE" id="PS50013">
    <property type="entry name" value="CHROMO_2"/>
    <property type="match status" value="1"/>
</dbReference>
<proteinExistence type="predicted"/>
<feature type="compositionally biased region" description="Low complexity" evidence="1">
    <location>
        <begin position="152"/>
        <end position="163"/>
    </location>
</feature>
<feature type="domain" description="Chromo" evidence="2">
    <location>
        <begin position="48"/>
        <end position="107"/>
    </location>
</feature>
<dbReference type="AlphaFoldDB" id="A0AA88XA55"/>
<sequence>MVKLLPQDHKFLRGRDSRLLQKYEGPLTILKKIGKMAYKVDPPHWQSSQLHPVFHVTSRKHHQEYLDKWQGYTEEKNTWERATDLSAYNDKIEAYHTQKLTRASTALVGENVRGCPLTQSTAAPRPPSTAPLRPSSTAPMRLPNKLPCALVSSSSLAPMRPSSTAPVRPTAVPVHARSQS</sequence>
<evidence type="ECO:0000313" key="4">
    <source>
        <dbReference type="Proteomes" id="UP001188597"/>
    </source>
</evidence>
<comment type="caution">
    <text evidence="3">The sequence shown here is derived from an EMBL/GenBank/DDBJ whole genome shotgun (WGS) entry which is preliminary data.</text>
</comment>
<evidence type="ECO:0000259" key="2">
    <source>
        <dbReference type="PROSITE" id="PS50013"/>
    </source>
</evidence>
<dbReference type="Gene3D" id="2.40.50.40">
    <property type="match status" value="1"/>
</dbReference>
<accession>A0AA88XA55</accession>
<dbReference type="Proteomes" id="UP001188597">
    <property type="component" value="Unassembled WGS sequence"/>
</dbReference>
<dbReference type="SUPFAM" id="SSF54160">
    <property type="entry name" value="Chromo domain-like"/>
    <property type="match status" value="1"/>
</dbReference>
<dbReference type="CDD" id="cd00024">
    <property type="entry name" value="CD_CSD"/>
    <property type="match status" value="1"/>
</dbReference>